<comment type="caution">
    <text evidence="1">The sequence shown here is derived from an EMBL/GenBank/DDBJ whole genome shotgun (WGS) entry which is preliminary data.</text>
</comment>
<evidence type="ECO:0000313" key="1">
    <source>
        <dbReference type="EMBL" id="KAJ8682667.1"/>
    </source>
</evidence>
<evidence type="ECO:0000313" key="2">
    <source>
        <dbReference type="Proteomes" id="UP001239111"/>
    </source>
</evidence>
<name>A0ACC2PGR5_9HYME</name>
<dbReference type="EMBL" id="CM056741">
    <property type="protein sequence ID" value="KAJ8682667.1"/>
    <property type="molecule type" value="Genomic_DNA"/>
</dbReference>
<gene>
    <name evidence="1" type="ORF">QAD02_018459</name>
</gene>
<proteinExistence type="predicted"/>
<keyword evidence="2" id="KW-1185">Reference proteome</keyword>
<sequence>MEVGNVSRDRSVYDIGESDLYEIRFLDKIQEHLGSTIIPQYLRNALSIYGFAKGPILAESTELQIIQALQDFVRSPDYAVFIPAGTDLQRWHGIFQRRPESFEVLYAGKVVLSKIVNLAKTSPLKFWDPFASHPEIEEVFRGQDLAEDIRCLIDVSSDIRKQNEGREDHGNRCPRGIRLFCAFSKLSAGRLVYETLARVFRKSIPGCSTINKFIRPEGEHIIEGRMRVAQLKKFLTDRNLPLEVSLSEDACAIVNKIRYDVLTDQGVGVVLPRDRNKMPIPGSFPAKTAPLIEKIFNEGEVSRLLDGHMVQHLADNAPSFCLLMYGTNGKYTADDVIKYSNYVSRTLLEESGIVVRYICSDGDPKLLRAHRIMSGLSEKQYSDTPCVITIKGESIELPEYHAYVKQTMILNQDKVHVITKCRNALIKDSVVLAMGNRMASFTDLEDLICIQSKDKHQLTATDLKPKDKMHFKSVLKGCKEKTIAQLKEHVPRSEATQMYLSCRNSMARAFLFKTITIEERVYNMWYPLYFFRLWRYWLSKHPVHAIKDNFISSNTYMCIELNGHCLLQMVLIAIENDDYELYTWLVGSQICESFFEVFRCDSTVQSLMVNCTVLEGTKKLRKTQLLQDILAYDFEKEDNIDIEFPRDRFLHPSFETGGFRGDEISDAISSQPIKLGQLRATLDVAKRDALPAATRLGMLNLDLSHADKCQVAEIPLNSIDIYVDEEDDDDNIDENLQVPPDQLAWPNNGSSNAVPNAEIQEDVNFLSSMDNLQLVDYSEKEDSILRWERETINSSRSGHEMAQRN</sequence>
<reference evidence="1" key="1">
    <citation type="submission" date="2023-04" db="EMBL/GenBank/DDBJ databases">
        <title>A chromosome-level genome assembly of the parasitoid wasp Eretmocerus hayati.</title>
        <authorList>
            <person name="Zhong Y."/>
            <person name="Liu S."/>
            <person name="Liu Y."/>
        </authorList>
    </citation>
    <scope>NUCLEOTIDE SEQUENCE</scope>
    <source>
        <strain evidence="1">ZJU_SS_LIU_2023</strain>
    </source>
</reference>
<accession>A0ACC2PGR5</accession>
<dbReference type="Proteomes" id="UP001239111">
    <property type="component" value="Chromosome 1"/>
</dbReference>
<protein>
    <submittedName>
        <fullName evidence="1">Uncharacterized protein</fullName>
    </submittedName>
</protein>
<organism evidence="1 2">
    <name type="scientific">Eretmocerus hayati</name>
    <dbReference type="NCBI Taxonomy" id="131215"/>
    <lineage>
        <taxon>Eukaryota</taxon>
        <taxon>Metazoa</taxon>
        <taxon>Ecdysozoa</taxon>
        <taxon>Arthropoda</taxon>
        <taxon>Hexapoda</taxon>
        <taxon>Insecta</taxon>
        <taxon>Pterygota</taxon>
        <taxon>Neoptera</taxon>
        <taxon>Endopterygota</taxon>
        <taxon>Hymenoptera</taxon>
        <taxon>Apocrita</taxon>
        <taxon>Proctotrupomorpha</taxon>
        <taxon>Chalcidoidea</taxon>
        <taxon>Aphelinidae</taxon>
        <taxon>Aphelininae</taxon>
        <taxon>Eretmocerus</taxon>
    </lineage>
</organism>